<comment type="caution">
    <text evidence="1">The sequence shown here is derived from an EMBL/GenBank/DDBJ whole genome shotgun (WGS) entry which is preliminary data.</text>
</comment>
<keyword evidence="2" id="KW-1185">Reference proteome</keyword>
<sequence length="90" mass="10729">MKLVLRCHGPANSKPNFISFTVESPKWQNLIEEFLIKRRKGRKRHPLSIRPLRKWNVLTEWVVFHNNEETYEGGVKFVTIYHEDCLCDGF</sequence>
<proteinExistence type="predicted"/>
<dbReference type="OrthoDB" id="10302524at2759"/>
<dbReference type="AlphaFoldDB" id="A0A8X6MKC0"/>
<gene>
    <name evidence="1" type="ORF">TNIN_165271</name>
</gene>
<organism evidence="1 2">
    <name type="scientific">Trichonephila inaurata madagascariensis</name>
    <dbReference type="NCBI Taxonomy" id="2747483"/>
    <lineage>
        <taxon>Eukaryota</taxon>
        <taxon>Metazoa</taxon>
        <taxon>Ecdysozoa</taxon>
        <taxon>Arthropoda</taxon>
        <taxon>Chelicerata</taxon>
        <taxon>Arachnida</taxon>
        <taxon>Araneae</taxon>
        <taxon>Araneomorphae</taxon>
        <taxon>Entelegynae</taxon>
        <taxon>Araneoidea</taxon>
        <taxon>Nephilidae</taxon>
        <taxon>Trichonephila</taxon>
        <taxon>Trichonephila inaurata</taxon>
    </lineage>
</organism>
<reference evidence="1" key="1">
    <citation type="submission" date="2020-08" db="EMBL/GenBank/DDBJ databases">
        <title>Multicomponent nature underlies the extraordinary mechanical properties of spider dragline silk.</title>
        <authorList>
            <person name="Kono N."/>
            <person name="Nakamura H."/>
            <person name="Mori M."/>
            <person name="Yoshida Y."/>
            <person name="Ohtoshi R."/>
            <person name="Malay A.D."/>
            <person name="Moran D.A.P."/>
            <person name="Tomita M."/>
            <person name="Numata K."/>
            <person name="Arakawa K."/>
        </authorList>
    </citation>
    <scope>NUCLEOTIDE SEQUENCE</scope>
</reference>
<protein>
    <submittedName>
        <fullName evidence="1">Uncharacterized protein</fullName>
    </submittedName>
</protein>
<dbReference type="Proteomes" id="UP000886998">
    <property type="component" value="Unassembled WGS sequence"/>
</dbReference>
<name>A0A8X6MKC0_9ARAC</name>
<dbReference type="EMBL" id="BMAV01027486">
    <property type="protein sequence ID" value="GFS59737.1"/>
    <property type="molecule type" value="Genomic_DNA"/>
</dbReference>
<evidence type="ECO:0000313" key="2">
    <source>
        <dbReference type="Proteomes" id="UP000886998"/>
    </source>
</evidence>
<evidence type="ECO:0000313" key="1">
    <source>
        <dbReference type="EMBL" id="GFS59737.1"/>
    </source>
</evidence>
<accession>A0A8X6MKC0</accession>